<evidence type="ECO:0000259" key="4">
    <source>
        <dbReference type="PROSITE" id="PS50102"/>
    </source>
</evidence>
<dbReference type="CDD" id="cd12239">
    <property type="entry name" value="RRM2_RBM40_like"/>
    <property type="match status" value="1"/>
</dbReference>
<dbReference type="PROSITE" id="PS50102">
    <property type="entry name" value="RRM"/>
    <property type="match status" value="2"/>
</dbReference>
<keyword evidence="1 2" id="KW-0694">RNA-binding</keyword>
<dbReference type="PANTHER" id="PTHR16105">
    <property type="entry name" value="RNA-BINDING REGION-CONTAINING PROTEIN 3"/>
    <property type="match status" value="1"/>
</dbReference>
<dbReference type="PANTHER" id="PTHR16105:SF0">
    <property type="entry name" value="RNA-BINDING REGION-CONTAINING PROTEIN 3"/>
    <property type="match status" value="1"/>
</dbReference>
<feature type="region of interest" description="Disordered" evidence="3">
    <location>
        <begin position="356"/>
        <end position="386"/>
    </location>
</feature>
<dbReference type="Gene3D" id="3.30.70.330">
    <property type="match status" value="2"/>
</dbReference>
<evidence type="ECO:0000256" key="3">
    <source>
        <dbReference type="SAM" id="MobiDB-lite"/>
    </source>
</evidence>
<evidence type="ECO:0000313" key="5">
    <source>
        <dbReference type="EMBL" id="BBH04935.1"/>
    </source>
</evidence>
<feature type="domain" description="RRM" evidence="4">
    <location>
        <begin position="67"/>
        <end position="142"/>
    </location>
</feature>
<name>A0A4Y1RLG0_PRUDU</name>
<dbReference type="SMART" id="SM00360">
    <property type="entry name" value="RRM"/>
    <property type="match status" value="2"/>
</dbReference>
<evidence type="ECO:0000256" key="1">
    <source>
        <dbReference type="ARBA" id="ARBA00022884"/>
    </source>
</evidence>
<feature type="compositionally biased region" description="Acidic residues" evidence="3">
    <location>
        <begin position="276"/>
        <end position="289"/>
    </location>
</feature>
<feature type="domain" description="RRM" evidence="4">
    <location>
        <begin position="412"/>
        <end position="526"/>
    </location>
</feature>
<dbReference type="EMBL" id="AP019302">
    <property type="protein sequence ID" value="BBH04935.1"/>
    <property type="molecule type" value="Genomic_DNA"/>
</dbReference>
<reference evidence="5" key="1">
    <citation type="journal article" date="2019" name="Science">
        <title>Mutation of a bHLH transcription factor allowed almond domestication.</title>
        <authorList>
            <person name="Sanchez-Perez R."/>
            <person name="Pavan S."/>
            <person name="Mazzeo R."/>
            <person name="Moldovan C."/>
            <person name="Aiese Cigliano R."/>
            <person name="Del Cueto J."/>
            <person name="Ricciardi F."/>
            <person name="Lotti C."/>
            <person name="Ricciardi L."/>
            <person name="Dicenta F."/>
            <person name="Lopez-Marques R.L."/>
            <person name="Lindberg Moller B."/>
        </authorList>
    </citation>
    <scope>NUCLEOTIDE SEQUENCE</scope>
</reference>
<dbReference type="GO" id="GO:0000398">
    <property type="term" value="P:mRNA splicing, via spliceosome"/>
    <property type="evidence" value="ECO:0007669"/>
    <property type="project" value="TreeGrafter"/>
</dbReference>
<dbReference type="AlphaFoldDB" id="A0A4Y1RLG0"/>
<dbReference type="GO" id="GO:0005689">
    <property type="term" value="C:U12-type spliceosomal complex"/>
    <property type="evidence" value="ECO:0007669"/>
    <property type="project" value="TreeGrafter"/>
</dbReference>
<evidence type="ECO:0000256" key="2">
    <source>
        <dbReference type="PROSITE-ProRule" id="PRU00176"/>
    </source>
</evidence>
<gene>
    <name evidence="5" type="ORF">Prudu_016195</name>
</gene>
<dbReference type="InterPro" id="IPR000504">
    <property type="entry name" value="RRM_dom"/>
</dbReference>
<dbReference type="InterPro" id="IPR045164">
    <property type="entry name" value="RBM41/RNPC3"/>
</dbReference>
<organism evidence="5">
    <name type="scientific">Prunus dulcis</name>
    <name type="common">Almond</name>
    <name type="synonym">Amygdalus dulcis</name>
    <dbReference type="NCBI Taxonomy" id="3755"/>
    <lineage>
        <taxon>Eukaryota</taxon>
        <taxon>Viridiplantae</taxon>
        <taxon>Streptophyta</taxon>
        <taxon>Embryophyta</taxon>
        <taxon>Tracheophyta</taxon>
        <taxon>Spermatophyta</taxon>
        <taxon>Magnoliopsida</taxon>
        <taxon>eudicotyledons</taxon>
        <taxon>Gunneridae</taxon>
        <taxon>Pentapetalae</taxon>
        <taxon>rosids</taxon>
        <taxon>fabids</taxon>
        <taxon>Rosales</taxon>
        <taxon>Rosaceae</taxon>
        <taxon>Amygdaloideae</taxon>
        <taxon>Amygdaleae</taxon>
        <taxon>Prunus</taxon>
    </lineage>
</organism>
<feature type="compositionally biased region" description="Pro residues" evidence="3">
    <location>
        <begin position="254"/>
        <end position="267"/>
    </location>
</feature>
<feature type="compositionally biased region" description="Basic and acidic residues" evidence="3">
    <location>
        <begin position="356"/>
        <end position="374"/>
    </location>
</feature>
<dbReference type="InterPro" id="IPR012677">
    <property type="entry name" value="Nucleotide-bd_a/b_plait_sf"/>
</dbReference>
<dbReference type="SUPFAM" id="SSF54928">
    <property type="entry name" value="RNA-binding domain, RBD"/>
    <property type="match status" value="1"/>
</dbReference>
<proteinExistence type="predicted"/>
<dbReference type="Pfam" id="PF00076">
    <property type="entry name" value="RRM_1"/>
    <property type="match status" value="2"/>
</dbReference>
<dbReference type="InterPro" id="IPR035979">
    <property type="entry name" value="RBD_domain_sf"/>
</dbReference>
<feature type="compositionally biased region" description="Polar residues" evidence="3">
    <location>
        <begin position="142"/>
        <end position="174"/>
    </location>
</feature>
<protein>
    <submittedName>
        <fullName evidence="5">RNA-binding family protein with RRM/RBD/RNP motifs</fullName>
    </submittedName>
</protein>
<feature type="region of interest" description="Disordered" evidence="3">
    <location>
        <begin position="142"/>
        <end position="184"/>
    </location>
</feature>
<accession>A0A4Y1RLG0</accession>
<sequence>MQFLTLPVRQKKELYSESIDSGLSDRDRYWANQEILAATVGIVAEMQQQQQQQLGFEESSNIGSNRVSLLIRHLPEAIPEETLFRLLSHYGASSVRSCSATGRLRNCAFVDFQNEGLAYQAQRQLNGLRFLGKVLKVERATANNDKPSQAANKDSLSITGTSKSSLVHNPTINRDIQETEVSRSEPIAPRLGVDYPFPPHLEYAYPPPDGNILTNIVNALIAVPRFYTQVLHLMNKMNIPAPFRMALPSPPLPPSVPVPPPPPPPLAAKPLSADLSSEESEMESSDEEVDGKPSSGTSRGRKRVKREAIVGPAVDKDVAHEDVGLKPAILVPKERPMIKKKNPIVQIKIAPKVVNNEHKDDSITKDSEHPKNESSDINSFATPEELERGKLPPEEILSLPMFKNYAAGNPASVLYIKNLAKDIVADDFYYIFGSLFGSVDAAKSGLSLKLMQEGRMRGQAFVTFPSVELAHYALYHGGLGGLPASFMVVWGRGKRASTLQGCLVQSNLVNGYVLKGKPMIIQFGRNPAAGKAN</sequence>
<dbReference type="GO" id="GO:0097157">
    <property type="term" value="F:pre-mRNA intronic binding"/>
    <property type="evidence" value="ECO:0007669"/>
    <property type="project" value="TreeGrafter"/>
</dbReference>
<feature type="region of interest" description="Disordered" evidence="3">
    <location>
        <begin position="254"/>
        <end position="304"/>
    </location>
</feature>
<dbReference type="GO" id="GO:0030626">
    <property type="term" value="F:U12 snRNA binding"/>
    <property type="evidence" value="ECO:0007669"/>
    <property type="project" value="TreeGrafter"/>
</dbReference>